<feature type="binding site" evidence="9">
    <location>
        <position position="75"/>
    </location>
    <ligand>
        <name>Mg(2+)</name>
        <dbReference type="ChEBI" id="CHEBI:18420"/>
    </ligand>
</feature>
<evidence type="ECO:0000313" key="13">
    <source>
        <dbReference type="EMBL" id="SDP70959.1"/>
    </source>
</evidence>
<dbReference type="InterPro" id="IPR013785">
    <property type="entry name" value="Aldolase_TIM"/>
</dbReference>
<keyword evidence="3 9" id="KW-0479">Metal-binding</keyword>
<evidence type="ECO:0000313" key="14">
    <source>
        <dbReference type="Proteomes" id="UP000199159"/>
    </source>
</evidence>
<feature type="binding site" evidence="9">
    <location>
        <position position="94"/>
    </location>
    <ligand>
        <name>Mg(2+)</name>
        <dbReference type="ChEBI" id="CHEBI:18420"/>
    </ligand>
</feature>
<comment type="similarity">
    <text evidence="9 10">Belongs to the thiamine-phosphate synthase family.</text>
</comment>
<keyword evidence="14" id="KW-1185">Reference proteome</keyword>
<dbReference type="Proteomes" id="UP000199159">
    <property type="component" value="Unassembled WGS sequence"/>
</dbReference>
<dbReference type="GO" id="GO:0009228">
    <property type="term" value="P:thiamine biosynthetic process"/>
    <property type="evidence" value="ECO:0007669"/>
    <property type="project" value="UniProtKB-KW"/>
</dbReference>
<evidence type="ECO:0000256" key="4">
    <source>
        <dbReference type="ARBA" id="ARBA00022842"/>
    </source>
</evidence>
<feature type="binding site" evidence="9">
    <location>
        <begin position="39"/>
        <end position="43"/>
    </location>
    <ligand>
        <name>4-amino-2-methyl-5-(diphosphooxymethyl)pyrimidine</name>
        <dbReference type="ChEBI" id="CHEBI:57841"/>
    </ligand>
</feature>
<evidence type="ECO:0000256" key="9">
    <source>
        <dbReference type="HAMAP-Rule" id="MF_00097"/>
    </source>
</evidence>
<evidence type="ECO:0000259" key="12">
    <source>
        <dbReference type="Pfam" id="PF02581"/>
    </source>
</evidence>
<comment type="catalytic activity">
    <reaction evidence="8 9 10">
        <text>2-[(2R,5Z)-2-carboxy-4-methylthiazol-5(2H)-ylidene]ethyl phosphate + 4-amino-2-methyl-5-(diphosphooxymethyl)pyrimidine + 2 H(+) = thiamine phosphate + CO2 + diphosphate</text>
        <dbReference type="Rhea" id="RHEA:47844"/>
        <dbReference type="ChEBI" id="CHEBI:15378"/>
        <dbReference type="ChEBI" id="CHEBI:16526"/>
        <dbReference type="ChEBI" id="CHEBI:33019"/>
        <dbReference type="ChEBI" id="CHEBI:37575"/>
        <dbReference type="ChEBI" id="CHEBI:57841"/>
        <dbReference type="ChEBI" id="CHEBI:62899"/>
        <dbReference type="EC" id="2.5.1.3"/>
    </reaction>
</comment>
<feature type="binding site" evidence="9">
    <location>
        <position position="141"/>
    </location>
    <ligand>
        <name>4-amino-2-methyl-5-(diphosphooxymethyl)pyrimidine</name>
        <dbReference type="ChEBI" id="CHEBI:57841"/>
    </ligand>
</feature>
<dbReference type="OrthoDB" id="9812206at2"/>
<dbReference type="GO" id="GO:0004789">
    <property type="term" value="F:thiamine-phosphate diphosphorylase activity"/>
    <property type="evidence" value="ECO:0007669"/>
    <property type="project" value="UniProtKB-UniRule"/>
</dbReference>
<proteinExistence type="inferred from homology"/>
<keyword evidence="5 9" id="KW-0784">Thiamine biosynthesis</keyword>
<dbReference type="EC" id="2.5.1.3" evidence="9"/>
<dbReference type="GO" id="GO:0000287">
    <property type="term" value="F:magnesium ion binding"/>
    <property type="evidence" value="ECO:0007669"/>
    <property type="project" value="UniProtKB-UniRule"/>
</dbReference>
<comment type="cofactor">
    <cofactor evidence="9">
        <name>Mg(2+)</name>
        <dbReference type="ChEBI" id="CHEBI:18420"/>
    </cofactor>
    <text evidence="9">Binds 1 Mg(2+) ion per subunit.</text>
</comment>
<dbReference type="RefSeq" id="WP_090854678.1">
    <property type="nucleotide sequence ID" value="NZ_FNJU01000005.1"/>
</dbReference>
<dbReference type="UniPathway" id="UPA00060">
    <property type="reaction ID" value="UER00141"/>
</dbReference>
<dbReference type="STRING" id="930152.SAMN05216565_105238"/>
<dbReference type="PANTHER" id="PTHR20857">
    <property type="entry name" value="THIAMINE-PHOSPHATE PYROPHOSPHORYLASE"/>
    <property type="match status" value="1"/>
</dbReference>
<dbReference type="Pfam" id="PF02581">
    <property type="entry name" value="TMP-TENI"/>
    <property type="match status" value="1"/>
</dbReference>
<dbReference type="PANTHER" id="PTHR20857:SF15">
    <property type="entry name" value="THIAMINE-PHOSPHATE SYNTHASE"/>
    <property type="match status" value="1"/>
</dbReference>
<evidence type="ECO:0000256" key="10">
    <source>
        <dbReference type="RuleBase" id="RU003826"/>
    </source>
</evidence>
<feature type="binding site" evidence="9">
    <location>
        <begin position="138"/>
        <end position="140"/>
    </location>
    <ligand>
        <name>2-[(2R,5Z)-2-carboxy-4-methylthiazol-5(2H)-ylidene]ethyl phosphate</name>
        <dbReference type="ChEBI" id="CHEBI:62899"/>
    </ligand>
</feature>
<keyword evidence="2 9" id="KW-0808">Transferase</keyword>
<feature type="domain" description="Thiamine phosphate synthase/TenI" evidence="12">
    <location>
        <begin position="10"/>
        <end position="193"/>
    </location>
</feature>
<dbReference type="NCBIfam" id="TIGR00693">
    <property type="entry name" value="thiE"/>
    <property type="match status" value="1"/>
</dbReference>
<feature type="binding site" evidence="9">
    <location>
        <begin position="190"/>
        <end position="191"/>
    </location>
    <ligand>
        <name>2-[(2R,5Z)-2-carboxy-4-methylthiazol-5(2H)-ylidene]ethyl phosphate</name>
        <dbReference type="ChEBI" id="CHEBI:62899"/>
    </ligand>
</feature>
<dbReference type="GO" id="GO:0005737">
    <property type="term" value="C:cytoplasm"/>
    <property type="evidence" value="ECO:0007669"/>
    <property type="project" value="TreeGrafter"/>
</dbReference>
<accession>A0A1H0UXF0</accession>
<gene>
    <name evidence="9" type="primary">thiE</name>
    <name evidence="13" type="ORF">SAMN05216565_105238</name>
</gene>
<dbReference type="FunFam" id="3.20.20.70:FF:000096">
    <property type="entry name" value="Thiamine-phosphate synthase"/>
    <property type="match status" value="1"/>
</dbReference>
<evidence type="ECO:0000256" key="5">
    <source>
        <dbReference type="ARBA" id="ARBA00022977"/>
    </source>
</evidence>
<name>A0A1H0UXF0_9BACI</name>
<evidence type="ECO:0000256" key="6">
    <source>
        <dbReference type="ARBA" id="ARBA00047334"/>
    </source>
</evidence>
<feature type="binding site" evidence="9">
    <location>
        <position position="74"/>
    </location>
    <ligand>
        <name>4-amino-2-methyl-5-(diphosphooxymethyl)pyrimidine</name>
        <dbReference type="ChEBI" id="CHEBI:57841"/>
    </ligand>
</feature>
<comment type="catalytic activity">
    <reaction evidence="6 9 10">
        <text>4-methyl-5-(2-phosphooxyethyl)-thiazole + 4-amino-2-methyl-5-(diphosphooxymethyl)pyrimidine + H(+) = thiamine phosphate + diphosphate</text>
        <dbReference type="Rhea" id="RHEA:22328"/>
        <dbReference type="ChEBI" id="CHEBI:15378"/>
        <dbReference type="ChEBI" id="CHEBI:33019"/>
        <dbReference type="ChEBI" id="CHEBI:37575"/>
        <dbReference type="ChEBI" id="CHEBI:57841"/>
        <dbReference type="ChEBI" id="CHEBI:58296"/>
        <dbReference type="EC" id="2.5.1.3"/>
    </reaction>
</comment>
<comment type="pathway">
    <text evidence="1 9 11">Cofactor biosynthesis; thiamine diphosphate biosynthesis; thiamine phosphate from 4-amino-2-methyl-5-diphosphomethylpyrimidine and 4-methyl-5-(2-phosphoethyl)-thiazole: step 1/1.</text>
</comment>
<dbReference type="CDD" id="cd00564">
    <property type="entry name" value="TMP_TenI"/>
    <property type="match status" value="1"/>
</dbReference>
<evidence type="ECO:0000256" key="1">
    <source>
        <dbReference type="ARBA" id="ARBA00005165"/>
    </source>
</evidence>
<dbReference type="InterPro" id="IPR022998">
    <property type="entry name" value="ThiamineP_synth_TenI"/>
</dbReference>
<evidence type="ECO:0000256" key="7">
    <source>
        <dbReference type="ARBA" id="ARBA00047851"/>
    </source>
</evidence>
<dbReference type="GO" id="GO:0009229">
    <property type="term" value="P:thiamine diphosphate biosynthetic process"/>
    <property type="evidence" value="ECO:0007669"/>
    <property type="project" value="UniProtKB-UniRule"/>
</dbReference>
<dbReference type="EMBL" id="FNJU01000005">
    <property type="protein sequence ID" value="SDP70959.1"/>
    <property type="molecule type" value="Genomic_DNA"/>
</dbReference>
<reference evidence="14" key="1">
    <citation type="submission" date="2016-10" db="EMBL/GenBank/DDBJ databases">
        <authorList>
            <person name="Varghese N."/>
            <person name="Submissions S."/>
        </authorList>
    </citation>
    <scope>NUCLEOTIDE SEQUENCE [LARGE SCALE GENOMIC DNA]</scope>
    <source>
        <strain evidence="14">IBRC-M10078</strain>
    </source>
</reference>
<evidence type="ECO:0000256" key="11">
    <source>
        <dbReference type="RuleBase" id="RU004253"/>
    </source>
</evidence>
<organism evidence="13 14">
    <name type="scientific">Litchfieldia salsa</name>
    <dbReference type="NCBI Taxonomy" id="930152"/>
    <lineage>
        <taxon>Bacteria</taxon>
        <taxon>Bacillati</taxon>
        <taxon>Bacillota</taxon>
        <taxon>Bacilli</taxon>
        <taxon>Bacillales</taxon>
        <taxon>Bacillaceae</taxon>
        <taxon>Litchfieldia</taxon>
    </lineage>
</organism>
<feature type="binding site" evidence="9">
    <location>
        <position position="170"/>
    </location>
    <ligand>
        <name>2-[(2R,5Z)-2-carboxy-4-methylthiazol-5(2H)-ylidene]ethyl phosphate</name>
        <dbReference type="ChEBI" id="CHEBI:62899"/>
    </ligand>
</feature>
<keyword evidence="4 9" id="KW-0460">Magnesium</keyword>
<dbReference type="AlphaFoldDB" id="A0A1H0UXF0"/>
<sequence>MNTVRDMLKLYFVMGSPNCTRNPRQVLKESIDGGVTLFQLREKGHGALQGEEKRQLAKELQAICKENNVPFIVNDDVDLAIELQADGVHIGQEDEPIDAVKTKIGSMLLGVSTHNIEEALLAIEKGADYIGVGPMYETKTKSDARDVMGPLMIKNMRSEGIEIPIVGIGGISLGKVRDVMNAGSDGVAVVSAISLANSAKDAAEELMNEIRSSD</sequence>
<evidence type="ECO:0000256" key="3">
    <source>
        <dbReference type="ARBA" id="ARBA00022723"/>
    </source>
</evidence>
<evidence type="ECO:0000256" key="2">
    <source>
        <dbReference type="ARBA" id="ARBA00022679"/>
    </source>
</evidence>
<dbReference type="InterPro" id="IPR034291">
    <property type="entry name" value="TMP_synthase"/>
</dbReference>
<dbReference type="Gene3D" id="3.20.20.70">
    <property type="entry name" value="Aldolase class I"/>
    <property type="match status" value="1"/>
</dbReference>
<protein>
    <recommendedName>
        <fullName evidence="9">Thiamine-phosphate synthase</fullName>
        <shortName evidence="9">TP synthase</shortName>
        <shortName evidence="9">TPS</shortName>
        <ecNumber evidence="9">2.5.1.3</ecNumber>
    </recommendedName>
    <alternativeName>
        <fullName evidence="9">Thiamine-phosphate pyrophosphorylase</fullName>
        <shortName evidence="9">TMP pyrophosphorylase</shortName>
        <shortName evidence="9">TMP-PPase</shortName>
    </alternativeName>
</protein>
<feature type="binding site" evidence="9">
    <location>
        <position position="112"/>
    </location>
    <ligand>
        <name>4-amino-2-methyl-5-(diphosphooxymethyl)pyrimidine</name>
        <dbReference type="ChEBI" id="CHEBI:57841"/>
    </ligand>
</feature>
<comment type="function">
    <text evidence="9">Condenses 4-methyl-5-(beta-hydroxyethyl)thiazole monophosphate (THZ-P) and 2-methyl-4-amino-5-hydroxymethyl pyrimidine pyrophosphate (HMP-PP) to form thiamine monophosphate (TMP).</text>
</comment>
<evidence type="ECO:0000256" key="8">
    <source>
        <dbReference type="ARBA" id="ARBA00047883"/>
    </source>
</evidence>
<comment type="catalytic activity">
    <reaction evidence="7 9 10">
        <text>2-(2-carboxy-4-methylthiazol-5-yl)ethyl phosphate + 4-amino-2-methyl-5-(diphosphooxymethyl)pyrimidine + 2 H(+) = thiamine phosphate + CO2 + diphosphate</text>
        <dbReference type="Rhea" id="RHEA:47848"/>
        <dbReference type="ChEBI" id="CHEBI:15378"/>
        <dbReference type="ChEBI" id="CHEBI:16526"/>
        <dbReference type="ChEBI" id="CHEBI:33019"/>
        <dbReference type="ChEBI" id="CHEBI:37575"/>
        <dbReference type="ChEBI" id="CHEBI:57841"/>
        <dbReference type="ChEBI" id="CHEBI:62890"/>
        <dbReference type="EC" id="2.5.1.3"/>
    </reaction>
</comment>
<dbReference type="SUPFAM" id="SSF51391">
    <property type="entry name" value="Thiamin phosphate synthase"/>
    <property type="match status" value="1"/>
</dbReference>
<dbReference type="HAMAP" id="MF_00097">
    <property type="entry name" value="TMP_synthase"/>
    <property type="match status" value="1"/>
</dbReference>
<dbReference type="InterPro" id="IPR036206">
    <property type="entry name" value="ThiamineP_synth_sf"/>
</dbReference>